<evidence type="ECO:0000259" key="1">
    <source>
        <dbReference type="Pfam" id="PF13539"/>
    </source>
</evidence>
<proteinExistence type="predicted"/>
<gene>
    <name evidence="2" type="ORF">ACFFGN_07090</name>
</gene>
<evidence type="ECO:0000313" key="3">
    <source>
        <dbReference type="Proteomes" id="UP001589890"/>
    </source>
</evidence>
<keyword evidence="3" id="KW-1185">Reference proteome</keyword>
<dbReference type="InterPro" id="IPR039561">
    <property type="entry name" value="Peptidase_M15C"/>
</dbReference>
<dbReference type="Gene3D" id="3.30.1380.10">
    <property type="match status" value="1"/>
</dbReference>
<accession>A0ABV6QGQ3</accession>
<protein>
    <submittedName>
        <fullName evidence="2">M15 family metallopeptidase</fullName>
        <ecNumber evidence="2">3.4.-.-</ecNumber>
    </submittedName>
</protein>
<keyword evidence="2" id="KW-0378">Hydrolase</keyword>
<organism evidence="2 3">
    <name type="scientific">Kribbella deserti</name>
    <dbReference type="NCBI Taxonomy" id="1926257"/>
    <lineage>
        <taxon>Bacteria</taxon>
        <taxon>Bacillati</taxon>
        <taxon>Actinomycetota</taxon>
        <taxon>Actinomycetes</taxon>
        <taxon>Propionibacteriales</taxon>
        <taxon>Kribbellaceae</taxon>
        <taxon>Kribbella</taxon>
    </lineage>
</organism>
<dbReference type="Pfam" id="PF13539">
    <property type="entry name" value="Peptidase_M15_4"/>
    <property type="match status" value="1"/>
</dbReference>
<dbReference type="Proteomes" id="UP001589890">
    <property type="component" value="Unassembled WGS sequence"/>
</dbReference>
<dbReference type="RefSeq" id="WP_380044521.1">
    <property type="nucleotide sequence ID" value="NZ_JBHLTC010000006.1"/>
</dbReference>
<name>A0ABV6QGQ3_9ACTN</name>
<reference evidence="2 3" key="1">
    <citation type="submission" date="2024-09" db="EMBL/GenBank/DDBJ databases">
        <authorList>
            <person name="Sun Q."/>
            <person name="Mori K."/>
        </authorList>
    </citation>
    <scope>NUCLEOTIDE SEQUENCE [LARGE SCALE GENOMIC DNA]</scope>
    <source>
        <strain evidence="2 3">CGMCC 1.15906</strain>
    </source>
</reference>
<dbReference type="EC" id="3.4.-.-" evidence="2"/>
<evidence type="ECO:0000313" key="2">
    <source>
        <dbReference type="EMBL" id="MFC0623821.1"/>
    </source>
</evidence>
<sequence length="271" mass="29748">MPTSQNGWSANDIRLTSVQLIPGTTRRVRLRSGDAGYLLTRIAAFIDKYVEDIDGGIFDDWGYAERPIRGGVALSNHASGTALDANATKHPLGVTGTWSAAEKAKIHAHLRDYVDPVTGKNVIRWGEDYTRRKDGMHFEIIGTAAAVARVAAKLRGKPVPPATSRDVTISTWSIQYGCNQKPGYLAKGMRPTDATYMDIRQFLAWARRLGYTSTATERAWMDKASKGLWQGAANLLRPVVVNVQKKNRLVPDGIFGPKTGAVMAKYGYKIV</sequence>
<dbReference type="EMBL" id="JBHLTC010000006">
    <property type="protein sequence ID" value="MFC0623821.1"/>
    <property type="molecule type" value="Genomic_DNA"/>
</dbReference>
<feature type="domain" description="Peptidase M15C" evidence="1">
    <location>
        <begin position="72"/>
        <end position="140"/>
    </location>
</feature>
<dbReference type="SUPFAM" id="SSF55166">
    <property type="entry name" value="Hedgehog/DD-peptidase"/>
    <property type="match status" value="1"/>
</dbReference>
<dbReference type="InterPro" id="IPR009045">
    <property type="entry name" value="Zn_M74/Hedgehog-like"/>
</dbReference>
<comment type="caution">
    <text evidence="2">The sequence shown here is derived from an EMBL/GenBank/DDBJ whole genome shotgun (WGS) entry which is preliminary data.</text>
</comment>
<dbReference type="GO" id="GO:0016787">
    <property type="term" value="F:hydrolase activity"/>
    <property type="evidence" value="ECO:0007669"/>
    <property type="project" value="UniProtKB-KW"/>
</dbReference>